<feature type="transmembrane region" description="Helical" evidence="1">
    <location>
        <begin position="136"/>
        <end position="153"/>
    </location>
</feature>
<feature type="transmembrane region" description="Helical" evidence="1">
    <location>
        <begin position="25"/>
        <end position="44"/>
    </location>
</feature>
<comment type="caution">
    <text evidence="2">The sequence shown here is derived from an EMBL/GenBank/DDBJ whole genome shotgun (WGS) entry which is preliminary data.</text>
</comment>
<accession>M2X6L4</accession>
<organism evidence="2 3">
    <name type="scientific">Amycolatopsis decaplanina DSM 44594</name>
    <dbReference type="NCBI Taxonomy" id="1284240"/>
    <lineage>
        <taxon>Bacteria</taxon>
        <taxon>Bacillati</taxon>
        <taxon>Actinomycetota</taxon>
        <taxon>Actinomycetes</taxon>
        <taxon>Pseudonocardiales</taxon>
        <taxon>Pseudonocardiaceae</taxon>
        <taxon>Amycolatopsis</taxon>
    </lineage>
</organism>
<keyword evidence="1" id="KW-0472">Membrane</keyword>
<name>M2X6L4_9PSEU</name>
<gene>
    <name evidence="2" type="ORF">H074_22619</name>
</gene>
<keyword evidence="1" id="KW-0812">Transmembrane</keyword>
<protein>
    <submittedName>
        <fullName evidence="2">Uncharacterized protein</fullName>
    </submittedName>
</protein>
<dbReference type="PATRIC" id="fig|1284240.4.peg.4594"/>
<reference evidence="2 3" key="1">
    <citation type="journal article" date="2013" name="Genome Announc.">
        <title>Draft Genome Sequence of Amycolatopsis decaplanina Strain DSM 44594T.</title>
        <authorList>
            <person name="Kaur N."/>
            <person name="Kumar S."/>
            <person name="Bala M."/>
            <person name="Raghava G.P."/>
            <person name="Mayilraj S."/>
        </authorList>
    </citation>
    <scope>NUCLEOTIDE SEQUENCE [LARGE SCALE GENOMIC DNA]</scope>
    <source>
        <strain evidence="2 3">DSM 44594</strain>
    </source>
</reference>
<feature type="transmembrane region" description="Helical" evidence="1">
    <location>
        <begin position="56"/>
        <end position="75"/>
    </location>
</feature>
<evidence type="ECO:0000313" key="2">
    <source>
        <dbReference type="EMBL" id="EME56711.1"/>
    </source>
</evidence>
<feature type="transmembrane region" description="Helical" evidence="1">
    <location>
        <begin position="269"/>
        <end position="290"/>
    </location>
</feature>
<keyword evidence="1" id="KW-1133">Transmembrane helix</keyword>
<feature type="transmembrane region" description="Helical" evidence="1">
    <location>
        <begin position="110"/>
        <end position="130"/>
    </location>
</feature>
<feature type="transmembrane region" description="Helical" evidence="1">
    <location>
        <begin position="165"/>
        <end position="183"/>
    </location>
</feature>
<evidence type="ECO:0000313" key="3">
    <source>
        <dbReference type="Proteomes" id="UP000054226"/>
    </source>
</evidence>
<proteinExistence type="predicted"/>
<dbReference type="EMBL" id="AOHO01000063">
    <property type="protein sequence ID" value="EME56711.1"/>
    <property type="molecule type" value="Genomic_DNA"/>
</dbReference>
<feature type="transmembrane region" description="Helical" evidence="1">
    <location>
        <begin position="296"/>
        <end position="315"/>
    </location>
</feature>
<dbReference type="RefSeq" id="WP_007032367.1">
    <property type="nucleotide sequence ID" value="NZ_AOHO01000063.1"/>
</dbReference>
<dbReference type="Proteomes" id="UP000054226">
    <property type="component" value="Unassembled WGS sequence"/>
</dbReference>
<feature type="transmembrane region" description="Helical" evidence="1">
    <location>
        <begin position="189"/>
        <end position="205"/>
    </location>
</feature>
<keyword evidence="3" id="KW-1185">Reference proteome</keyword>
<dbReference type="AlphaFoldDB" id="M2X6L4"/>
<feature type="transmembrane region" description="Helical" evidence="1">
    <location>
        <begin position="336"/>
        <end position="357"/>
    </location>
</feature>
<sequence>MVVTTKAPTHVPGRQRFGGLLNGDYQTFLALFGFGALFTAFQNLPKLREFLFGQSIVDFPTVFGLLVVLCAMFWRGLLRRGFVWAEPAALTWMDFARVDRRRVVVKRMWTLWLGLVLAVGYTGALVTAIGGGPGDVWIAMSALTASGAVLAAVTARRTAIRGETAAPVVLALAGLAIAAAGWGPIAVEVLAGVLFVVAVAVAFGGEPMSGVGRQELVDGWNARLLRAMAAVFMDPMLLIPESKPVPWLSLRRPTTLRLAWAGVLGRMRYAAASVVIACLAGVAHLAFPAIPVGPLFALGAYAALVPFAGGLGELWRNPGRRRWLGASDWELRLVNGLVIALLGLGWGLSLGLVTLTLGMVPAWPVWLAIPLAVVAVLRTATRPPMNYDVGGGAAGLQALRGVDVLAVGAVLLSVIT</sequence>
<feature type="transmembrane region" description="Helical" evidence="1">
    <location>
        <begin position="363"/>
        <end position="381"/>
    </location>
</feature>
<evidence type="ECO:0000256" key="1">
    <source>
        <dbReference type="SAM" id="Phobius"/>
    </source>
</evidence>